<dbReference type="RefSeq" id="WP_119987886.1">
    <property type="nucleotide sequence ID" value="NZ_CP032489.1"/>
</dbReference>
<organism evidence="1 2">
    <name type="scientific">Arachidicoccus soli</name>
    <dbReference type="NCBI Taxonomy" id="2341117"/>
    <lineage>
        <taxon>Bacteria</taxon>
        <taxon>Pseudomonadati</taxon>
        <taxon>Bacteroidota</taxon>
        <taxon>Chitinophagia</taxon>
        <taxon>Chitinophagales</taxon>
        <taxon>Chitinophagaceae</taxon>
        <taxon>Arachidicoccus</taxon>
    </lineage>
</organism>
<dbReference type="KEGG" id="ark:D6B99_10330"/>
<keyword evidence="2" id="KW-1185">Reference proteome</keyword>
<evidence type="ECO:0008006" key="3">
    <source>
        <dbReference type="Google" id="ProtNLM"/>
    </source>
</evidence>
<protein>
    <recommendedName>
        <fullName evidence="3">PIN domain-containing protein</fullName>
    </recommendedName>
</protein>
<dbReference type="EMBL" id="CP032489">
    <property type="protein sequence ID" value="AYD47953.1"/>
    <property type="molecule type" value="Genomic_DNA"/>
</dbReference>
<sequence length="101" mass="11465">MARKYLMDTNAVIDYLGNKLPSNAAAMLDEEELGISVNTRMELLAWRNATAQQISILKEFIDSTIIHNLEESVILGGIELRKNIVSNFLTPSLLQQRWFTI</sequence>
<reference evidence="1 2" key="1">
    <citation type="submission" date="2018-09" db="EMBL/GenBank/DDBJ databases">
        <title>Arachidicoccus sp. nov., a bacterium isolated from soil.</title>
        <authorList>
            <person name="Weon H.-Y."/>
            <person name="Kwon S.-W."/>
            <person name="Lee S.A."/>
        </authorList>
    </citation>
    <scope>NUCLEOTIDE SEQUENCE [LARGE SCALE GENOMIC DNA]</scope>
    <source>
        <strain evidence="1 2">KIS59-12</strain>
    </source>
</reference>
<dbReference type="AlphaFoldDB" id="A0A386HQA8"/>
<gene>
    <name evidence="1" type="ORF">D6B99_10330</name>
</gene>
<proteinExistence type="predicted"/>
<dbReference type="OrthoDB" id="676982at2"/>
<evidence type="ECO:0000313" key="1">
    <source>
        <dbReference type="EMBL" id="AYD47953.1"/>
    </source>
</evidence>
<name>A0A386HQA8_9BACT</name>
<dbReference type="Gene3D" id="3.40.50.1010">
    <property type="entry name" value="5'-nuclease"/>
    <property type="match status" value="1"/>
</dbReference>
<accession>A0A386HQA8</accession>
<dbReference type="SUPFAM" id="SSF88723">
    <property type="entry name" value="PIN domain-like"/>
    <property type="match status" value="1"/>
</dbReference>
<dbReference type="InterPro" id="IPR029060">
    <property type="entry name" value="PIN-like_dom_sf"/>
</dbReference>
<dbReference type="Proteomes" id="UP000266118">
    <property type="component" value="Chromosome"/>
</dbReference>
<evidence type="ECO:0000313" key="2">
    <source>
        <dbReference type="Proteomes" id="UP000266118"/>
    </source>
</evidence>